<comment type="similarity">
    <text evidence="1">Belongs to the glycosyl hydrolase 25 family.</text>
</comment>
<dbReference type="GO" id="GO:0016052">
    <property type="term" value="P:carbohydrate catabolic process"/>
    <property type="evidence" value="ECO:0007669"/>
    <property type="project" value="TreeGrafter"/>
</dbReference>
<reference evidence="5 6" key="1">
    <citation type="submission" date="2017-11" db="EMBL/GenBank/DDBJ databases">
        <title>Draft genome sequence of Enterococcus plantarum TRW2 strain isolated from lettuce.</title>
        <authorList>
            <person name="Kim E.B."/>
            <person name="Marco M.L."/>
            <person name="Williams T.R."/>
            <person name="You I.H."/>
        </authorList>
    </citation>
    <scope>NUCLEOTIDE SEQUENCE [LARGE SCALE GENOMIC DNA]</scope>
    <source>
        <strain evidence="5 6">TRW2</strain>
    </source>
</reference>
<dbReference type="SUPFAM" id="SSF51445">
    <property type="entry name" value="(Trans)glycosidases"/>
    <property type="match status" value="1"/>
</dbReference>
<evidence type="ECO:0000313" key="6">
    <source>
        <dbReference type="Proteomes" id="UP000249828"/>
    </source>
</evidence>
<dbReference type="InterPro" id="IPR017853">
    <property type="entry name" value="GH"/>
</dbReference>
<feature type="region of interest" description="Disordered" evidence="4">
    <location>
        <begin position="56"/>
        <end position="115"/>
    </location>
</feature>
<dbReference type="PANTHER" id="PTHR34135:SF2">
    <property type="entry name" value="LYSOZYME"/>
    <property type="match status" value="1"/>
</dbReference>
<comment type="caution">
    <text evidence="5">The sequence shown here is derived from an EMBL/GenBank/DDBJ whole genome shotgun (WGS) entry which is preliminary data.</text>
</comment>
<gene>
    <name evidence="5" type="ORF">CI088_14085</name>
</gene>
<dbReference type="Pfam" id="PF01183">
    <property type="entry name" value="Glyco_hydro_25"/>
    <property type="match status" value="1"/>
</dbReference>
<dbReference type="Gene3D" id="3.20.20.80">
    <property type="entry name" value="Glycosidases"/>
    <property type="match status" value="1"/>
</dbReference>
<dbReference type="PANTHER" id="PTHR34135">
    <property type="entry name" value="LYSOZYME"/>
    <property type="match status" value="1"/>
</dbReference>
<dbReference type="InterPro" id="IPR018077">
    <property type="entry name" value="Glyco_hydro_fam25_subgr"/>
</dbReference>
<feature type="compositionally biased region" description="Low complexity" evidence="4">
    <location>
        <begin position="62"/>
        <end position="99"/>
    </location>
</feature>
<dbReference type="AlphaFoldDB" id="A0A2W4BDI0"/>
<dbReference type="PROSITE" id="PS51904">
    <property type="entry name" value="GLYCOSYL_HYDROL_F25_2"/>
    <property type="match status" value="1"/>
</dbReference>
<keyword evidence="6" id="KW-1185">Reference proteome</keyword>
<evidence type="ECO:0000256" key="1">
    <source>
        <dbReference type="ARBA" id="ARBA00010646"/>
    </source>
</evidence>
<evidence type="ECO:0000256" key="4">
    <source>
        <dbReference type="SAM" id="MobiDB-lite"/>
    </source>
</evidence>
<protein>
    <submittedName>
        <fullName evidence="5">Lysozyme</fullName>
    </submittedName>
</protein>
<dbReference type="GO" id="GO:0016998">
    <property type="term" value="P:cell wall macromolecule catabolic process"/>
    <property type="evidence" value="ECO:0007669"/>
    <property type="project" value="InterPro"/>
</dbReference>
<dbReference type="GO" id="GO:0009253">
    <property type="term" value="P:peptidoglycan catabolic process"/>
    <property type="evidence" value="ECO:0007669"/>
    <property type="project" value="InterPro"/>
</dbReference>
<sequence>MISLGIGSLIFGIVNGENFKIMGELMKIIKFKSTILCAFTALTISMNLPAYAEETSEETSNVDSSISSTLESTQSTTETSSSVVESTESSSEVNSSTDSVEVDSEEETTQSSVTEPDETLYFEDYYLPSGRSDSTPVARSSNLLRNSMDIVYAGEANRPKSHFIDISSHNSSISVANFKKMKTYGIKGVVVKLTEADYYTNPFAQEQINNATAAGLKVSAYHYAHYTTSSSAAKEANYFASLADRFKLPKSTIMVIDIEEGKMLNSSLTPNTTTFVNTLKSKGYSNPMYYMNRSYATSGYFSVSKFGTKNMWVAQYPYTPTAAMKWNNEFSAWQWSSQYYIPGIAHPFDISMDYSGYLESGAQGRWLSANQYVTITKKNYSIWSNFNFNSTTNSTTKVYNKTFKVNGKYNHMNGATYYSLYDNNGNWKGYLNAEATTSASGPQGIWLSENKYITLTKKGQTLWGDINKFSSKKGNSTNLYQQTFQAKGKYNHVSGAVYYSLYDNKGTWRGYLNSALATSATGAQGAWLKENKYVTLTKKGQTLWGNIDKFSSKKGNTTALYQQTFQVKGKYKHFSGAVYYSLYDNKGKWKGYLNSALATSATGPQGAWLKENKYVTLTKKGQTLWGNIDKFSSKKGNTTPLYQQTFQVKGKYNHVSGAVYYSLYDNKGKWKGYLNAAGATSATGAQGAWIKTNKQVTIERKKYTVWADINTFSKKKGNTTDLYKKNYQVQGMYNHFSGAAYYSIYDKNGTWIGYLNSNATK</sequence>
<organism evidence="5 6">
    <name type="scientific">Enterococcus plantarum</name>
    <dbReference type="NCBI Taxonomy" id="1077675"/>
    <lineage>
        <taxon>Bacteria</taxon>
        <taxon>Bacillati</taxon>
        <taxon>Bacillota</taxon>
        <taxon>Bacilli</taxon>
        <taxon>Lactobacillales</taxon>
        <taxon>Enterococcaceae</taxon>
        <taxon>Enterococcus</taxon>
    </lineage>
</organism>
<keyword evidence="2" id="KW-0378">Hydrolase</keyword>
<evidence type="ECO:0000313" key="5">
    <source>
        <dbReference type="EMBL" id="PZL71002.1"/>
    </source>
</evidence>
<dbReference type="InterPro" id="IPR002053">
    <property type="entry name" value="Glyco_hydro_25"/>
</dbReference>
<proteinExistence type="inferred from homology"/>
<evidence type="ECO:0000256" key="2">
    <source>
        <dbReference type="ARBA" id="ARBA00022801"/>
    </source>
</evidence>
<dbReference type="SMART" id="SM00641">
    <property type="entry name" value="Glyco_25"/>
    <property type="match status" value="1"/>
</dbReference>
<keyword evidence="3" id="KW-0326">Glycosidase</keyword>
<dbReference type="Proteomes" id="UP000249828">
    <property type="component" value="Unassembled WGS sequence"/>
</dbReference>
<dbReference type="GO" id="GO:0003796">
    <property type="term" value="F:lysozyme activity"/>
    <property type="evidence" value="ECO:0007669"/>
    <property type="project" value="InterPro"/>
</dbReference>
<name>A0A2W4BDI0_9ENTE</name>
<evidence type="ECO:0000256" key="3">
    <source>
        <dbReference type="ARBA" id="ARBA00023295"/>
    </source>
</evidence>
<dbReference type="EMBL" id="PIEU01000111">
    <property type="protein sequence ID" value="PZL71002.1"/>
    <property type="molecule type" value="Genomic_DNA"/>
</dbReference>
<accession>A0A2W4BDI0</accession>